<evidence type="ECO:0000313" key="2">
    <source>
        <dbReference type="EMBL" id="VDM72311.1"/>
    </source>
</evidence>
<feature type="compositionally biased region" description="Low complexity" evidence="1">
    <location>
        <begin position="1"/>
        <end position="14"/>
    </location>
</feature>
<sequence length="57" mass="6367">MGCRPSTPESVVVTPPDPPEIEEPKDELPQKIRSYRPSIDSLQPPHPQDDLSSEGMR</sequence>
<name>A0A3P7IGH9_STRVU</name>
<organism evidence="2 3">
    <name type="scientific">Strongylus vulgaris</name>
    <name type="common">Blood worm</name>
    <dbReference type="NCBI Taxonomy" id="40348"/>
    <lineage>
        <taxon>Eukaryota</taxon>
        <taxon>Metazoa</taxon>
        <taxon>Ecdysozoa</taxon>
        <taxon>Nematoda</taxon>
        <taxon>Chromadorea</taxon>
        <taxon>Rhabditida</taxon>
        <taxon>Rhabditina</taxon>
        <taxon>Rhabditomorpha</taxon>
        <taxon>Strongyloidea</taxon>
        <taxon>Strongylidae</taxon>
        <taxon>Strongylus</taxon>
    </lineage>
</organism>
<accession>A0A3P7IGH9</accession>
<dbReference type="AlphaFoldDB" id="A0A3P7IGH9"/>
<feature type="region of interest" description="Disordered" evidence="1">
    <location>
        <begin position="1"/>
        <end position="57"/>
    </location>
</feature>
<gene>
    <name evidence="2" type="ORF">SVUK_LOCUS7309</name>
</gene>
<dbReference type="EMBL" id="UYYB01024799">
    <property type="protein sequence ID" value="VDM72311.1"/>
    <property type="molecule type" value="Genomic_DNA"/>
</dbReference>
<protein>
    <submittedName>
        <fullName evidence="2">Uncharacterized protein</fullName>
    </submittedName>
</protein>
<reference evidence="2 3" key="1">
    <citation type="submission" date="2018-11" db="EMBL/GenBank/DDBJ databases">
        <authorList>
            <consortium name="Pathogen Informatics"/>
        </authorList>
    </citation>
    <scope>NUCLEOTIDE SEQUENCE [LARGE SCALE GENOMIC DNA]</scope>
</reference>
<keyword evidence="3" id="KW-1185">Reference proteome</keyword>
<proteinExistence type="predicted"/>
<dbReference type="Proteomes" id="UP000270094">
    <property type="component" value="Unassembled WGS sequence"/>
</dbReference>
<evidence type="ECO:0000256" key="1">
    <source>
        <dbReference type="SAM" id="MobiDB-lite"/>
    </source>
</evidence>
<evidence type="ECO:0000313" key="3">
    <source>
        <dbReference type="Proteomes" id="UP000270094"/>
    </source>
</evidence>